<reference evidence="6" key="1">
    <citation type="journal article" date="2020" name="Nature">
        <title>Giant virus diversity and host interactions through global metagenomics.</title>
        <authorList>
            <person name="Schulz F."/>
            <person name="Roux S."/>
            <person name="Paez-Espino D."/>
            <person name="Jungbluth S."/>
            <person name="Walsh D.A."/>
            <person name="Denef V.J."/>
            <person name="McMahon K.D."/>
            <person name="Konstantinidis K.T."/>
            <person name="Eloe-Fadrosh E.A."/>
            <person name="Kyrpides N.C."/>
            <person name="Woyke T."/>
        </authorList>
    </citation>
    <scope>NUCLEOTIDE SEQUENCE</scope>
    <source>
        <strain evidence="6">GVMAG-M-3300009155-48</strain>
    </source>
</reference>
<dbReference type="PANTHER" id="PTHR43888">
    <property type="entry name" value="DNAJ-LIKE-2, ISOFORM A-RELATED"/>
    <property type="match status" value="1"/>
</dbReference>
<dbReference type="Gene3D" id="1.10.287.110">
    <property type="entry name" value="DnaJ domain"/>
    <property type="match status" value="1"/>
</dbReference>
<dbReference type="Pfam" id="PF00226">
    <property type="entry name" value="DnaJ"/>
    <property type="match status" value="1"/>
</dbReference>
<evidence type="ECO:0000256" key="1">
    <source>
        <dbReference type="ARBA" id="ARBA00022723"/>
    </source>
</evidence>
<dbReference type="AlphaFoldDB" id="A0A6C0ERJ1"/>
<dbReference type="InterPro" id="IPR002939">
    <property type="entry name" value="DnaJ_C"/>
</dbReference>
<dbReference type="InterPro" id="IPR036869">
    <property type="entry name" value="J_dom_sf"/>
</dbReference>
<dbReference type="SMART" id="SM00271">
    <property type="entry name" value="DnaJ"/>
    <property type="match status" value="1"/>
</dbReference>
<dbReference type="CDD" id="cd06257">
    <property type="entry name" value="DnaJ"/>
    <property type="match status" value="1"/>
</dbReference>
<feature type="domain" description="J" evidence="5">
    <location>
        <begin position="5"/>
        <end position="69"/>
    </location>
</feature>
<dbReference type="PROSITE" id="PS00636">
    <property type="entry name" value="DNAJ_1"/>
    <property type="match status" value="1"/>
</dbReference>
<dbReference type="PRINTS" id="PR00625">
    <property type="entry name" value="JDOMAIN"/>
</dbReference>
<keyword evidence="2" id="KW-0677">Repeat</keyword>
<evidence type="ECO:0000256" key="3">
    <source>
        <dbReference type="ARBA" id="ARBA00022771"/>
    </source>
</evidence>
<dbReference type="SUPFAM" id="SSF46565">
    <property type="entry name" value="Chaperone J-domain"/>
    <property type="match status" value="1"/>
</dbReference>
<dbReference type="Gene3D" id="2.60.260.20">
    <property type="entry name" value="Urease metallochaperone UreE, N-terminal domain"/>
    <property type="match status" value="2"/>
</dbReference>
<keyword evidence="1" id="KW-0479">Metal-binding</keyword>
<dbReference type="EMBL" id="MN738924">
    <property type="protein sequence ID" value="QHT31647.1"/>
    <property type="molecule type" value="Genomic_DNA"/>
</dbReference>
<name>A0A6C0ERJ1_9ZZZZ</name>
<sequence>MPKETYYDILGISKDANDNDIKKAFRALSLKYHPDRNPNEDTTEQFQKIGEAYETLSDPEKRRQYENELNGIPFGMPFSHMDSMNEFQDMNNILNMMFGGGMPGMPGMHGMGGPGPGIRIFHNGGMGGPQFFQQFQKPASISKVVTISLNHCYDGGSIPCEIDRFVINNGIKYTEKITLNVPIHKGIHENETIVIEGEGNIVNDMKGDVKLNFKIEEHPVFKRRESDLVYKKKISLKEALCGFSFELKHLNGKMLFLNNKSNRTIITPETKKTIPNLGIEYEGKTGNLIIEFIIDFPMNLSEEQMNTISSVL</sequence>
<dbReference type="GO" id="GO:0006457">
    <property type="term" value="P:protein folding"/>
    <property type="evidence" value="ECO:0007669"/>
    <property type="project" value="InterPro"/>
</dbReference>
<keyword evidence="4" id="KW-0862">Zinc</keyword>
<keyword evidence="3" id="KW-0863">Zinc-finger</keyword>
<dbReference type="GO" id="GO:0008270">
    <property type="term" value="F:zinc ion binding"/>
    <property type="evidence" value="ECO:0007669"/>
    <property type="project" value="UniProtKB-KW"/>
</dbReference>
<evidence type="ECO:0000256" key="2">
    <source>
        <dbReference type="ARBA" id="ARBA00022737"/>
    </source>
</evidence>
<dbReference type="InterPro" id="IPR008971">
    <property type="entry name" value="HSP40/DnaJ_pept-bd"/>
</dbReference>
<protein>
    <recommendedName>
        <fullName evidence="5">J domain-containing protein</fullName>
    </recommendedName>
</protein>
<dbReference type="InterPro" id="IPR018253">
    <property type="entry name" value="DnaJ_domain_CS"/>
</dbReference>
<dbReference type="GO" id="GO:0051082">
    <property type="term" value="F:unfolded protein binding"/>
    <property type="evidence" value="ECO:0007669"/>
    <property type="project" value="InterPro"/>
</dbReference>
<accession>A0A6C0ERJ1</accession>
<evidence type="ECO:0000256" key="4">
    <source>
        <dbReference type="ARBA" id="ARBA00022833"/>
    </source>
</evidence>
<evidence type="ECO:0000259" key="5">
    <source>
        <dbReference type="PROSITE" id="PS50076"/>
    </source>
</evidence>
<dbReference type="Pfam" id="PF01556">
    <property type="entry name" value="DnaJ_C"/>
    <property type="match status" value="1"/>
</dbReference>
<dbReference type="InterPro" id="IPR044713">
    <property type="entry name" value="DNJA1/2-like"/>
</dbReference>
<dbReference type="SUPFAM" id="SSF49493">
    <property type="entry name" value="HSP40/DnaJ peptide-binding domain"/>
    <property type="match status" value="2"/>
</dbReference>
<dbReference type="CDD" id="cd10747">
    <property type="entry name" value="DnaJ_C"/>
    <property type="match status" value="1"/>
</dbReference>
<proteinExistence type="predicted"/>
<evidence type="ECO:0000313" key="6">
    <source>
        <dbReference type="EMBL" id="QHT31647.1"/>
    </source>
</evidence>
<dbReference type="GO" id="GO:0030544">
    <property type="term" value="F:Hsp70 protein binding"/>
    <property type="evidence" value="ECO:0007669"/>
    <property type="project" value="InterPro"/>
</dbReference>
<organism evidence="6">
    <name type="scientific">viral metagenome</name>
    <dbReference type="NCBI Taxonomy" id="1070528"/>
    <lineage>
        <taxon>unclassified sequences</taxon>
        <taxon>metagenomes</taxon>
        <taxon>organismal metagenomes</taxon>
    </lineage>
</organism>
<dbReference type="FunFam" id="2.60.260.20:FF:000003">
    <property type="entry name" value="DnaJ subfamily A member 2"/>
    <property type="match status" value="1"/>
</dbReference>
<dbReference type="InterPro" id="IPR001623">
    <property type="entry name" value="DnaJ_domain"/>
</dbReference>
<dbReference type="PROSITE" id="PS50076">
    <property type="entry name" value="DNAJ_2"/>
    <property type="match status" value="1"/>
</dbReference>